<dbReference type="Pfam" id="PF02604">
    <property type="entry name" value="PhdYeFM_antitox"/>
    <property type="match status" value="1"/>
</dbReference>
<dbReference type="Proteomes" id="UP000232163">
    <property type="component" value="Unassembled WGS sequence"/>
</dbReference>
<reference evidence="3 4" key="1">
    <citation type="journal article" date="2017" name="Int J Environ Stud">
        <title>Does the Miocene-Pliocene relict legume Oxytropis triphylla form nitrogen-fixing nodules with a combination of bacterial strains?</title>
        <authorList>
            <person name="Safronova V."/>
            <person name="Belimov A."/>
            <person name="Sazanova A."/>
            <person name="Kuznetsova I."/>
            <person name="Popova J."/>
            <person name="Andronov E."/>
            <person name="Verkhozina A."/>
            <person name="Tikhonovich I."/>
        </authorList>
    </citation>
    <scope>NUCLEOTIDE SEQUENCE [LARGE SCALE GENOMIC DNA]</scope>
    <source>
        <strain evidence="3 4">Tri-38</strain>
    </source>
</reference>
<keyword evidence="4" id="KW-1185">Reference proteome</keyword>
<comment type="caution">
    <text evidence="3">The sequence shown here is derived from an EMBL/GenBank/DDBJ whole genome shotgun (WGS) entry which is preliminary data.</text>
</comment>
<comment type="function">
    <text evidence="2">Antitoxin component of a type II toxin-antitoxin (TA) system.</text>
</comment>
<dbReference type="InterPro" id="IPR036165">
    <property type="entry name" value="YefM-like_sf"/>
</dbReference>
<dbReference type="EMBL" id="MZMT01000058">
    <property type="protein sequence ID" value="PIO41643.1"/>
    <property type="molecule type" value="Genomic_DNA"/>
</dbReference>
<dbReference type="SUPFAM" id="SSF143120">
    <property type="entry name" value="YefM-like"/>
    <property type="match status" value="1"/>
</dbReference>
<evidence type="ECO:0000313" key="4">
    <source>
        <dbReference type="Proteomes" id="UP000232163"/>
    </source>
</evidence>
<dbReference type="InterPro" id="IPR006442">
    <property type="entry name" value="Antitoxin_Phd/YefM"/>
</dbReference>
<comment type="similarity">
    <text evidence="1 2">Belongs to the phD/YefM antitoxin family.</text>
</comment>
<evidence type="ECO:0000256" key="1">
    <source>
        <dbReference type="ARBA" id="ARBA00009981"/>
    </source>
</evidence>
<evidence type="ECO:0000313" key="3">
    <source>
        <dbReference type="EMBL" id="PIO41643.1"/>
    </source>
</evidence>
<proteinExistence type="inferred from homology"/>
<evidence type="ECO:0000256" key="2">
    <source>
        <dbReference type="RuleBase" id="RU362080"/>
    </source>
</evidence>
<sequence length="89" mass="9620">MLTINMHDAKTRLSSLVEGLEAGRENEIVLARNGKPVAKLVPYTAPKRFGAARHILAGLNLPMTVEEFNAGDAEIAADFEASAKQDIFP</sequence>
<protein>
    <recommendedName>
        <fullName evidence="2">Antitoxin</fullName>
    </recommendedName>
</protein>
<dbReference type="OrthoDB" id="9800503at2"/>
<organism evidence="3 4">
    <name type="scientific">Phyllobacterium zundukense</name>
    <dbReference type="NCBI Taxonomy" id="1867719"/>
    <lineage>
        <taxon>Bacteria</taxon>
        <taxon>Pseudomonadati</taxon>
        <taxon>Pseudomonadota</taxon>
        <taxon>Alphaproteobacteria</taxon>
        <taxon>Hyphomicrobiales</taxon>
        <taxon>Phyllobacteriaceae</taxon>
        <taxon>Phyllobacterium</taxon>
    </lineage>
</organism>
<dbReference type="Gene3D" id="3.40.1620.10">
    <property type="entry name" value="YefM-like domain"/>
    <property type="match status" value="1"/>
</dbReference>
<accession>A0A2N9VQ75</accession>
<dbReference type="KEGG" id="pht:BLM14_03140"/>
<name>A0A2N9VQ75_9HYPH</name>
<dbReference type="AlphaFoldDB" id="A0A2N9VQ75"/>
<dbReference type="RefSeq" id="WP_099998052.1">
    <property type="nucleotide sequence ID" value="NZ_CP017940.1"/>
</dbReference>
<gene>
    <name evidence="3" type="ORF">B5P45_27180</name>
</gene>